<dbReference type="Proteomes" id="UP000182690">
    <property type="component" value="Unassembled WGS sequence"/>
</dbReference>
<keyword evidence="2" id="KW-0175">Coiled coil</keyword>
<sequence>MNLKEQLAALLKAMQAIIDGAKASERELTEEEIKNLEAKNAEATELKGKIERQEKGAAIAASIDGLGVQPDEEPGGAPVHAKSLGAFVKNDLGPKLKGVRGTRFQAQTEYKAATDVQVTGGAAGVLGPALTQVDTNIVTGNRRRLTVEDLLGTETISGAAITYFVEGALEGAPTTVAENGKKPQLHFADPTAVTEALAKVAAYIKESDEIVDDLPWLASAIDGRLLYQLSLFIEDQLLNGNGTGTNIRGLLNRSGIQTETAADRTDNADALFRAISKTALNSGLEADGIVINPADYQSLRLSKDNNGQYFGGGFFTGQYGNGTIVEQPPLWGLRTVVTPAIEAGTALVGAFAQAASVISKSGITVEAVNTNEDDFVNNRITVRAERRLLLANRRPSGFTKVTLSNAAPTA</sequence>
<dbReference type="Gene3D" id="3.30.2320.10">
    <property type="entry name" value="hypothetical protein PF0899 domain"/>
    <property type="match status" value="1"/>
</dbReference>
<dbReference type="NCBIfam" id="TIGR01554">
    <property type="entry name" value="major_cap_HK97"/>
    <property type="match status" value="1"/>
</dbReference>
<feature type="domain" description="Phage capsid-like C-terminal" evidence="3">
    <location>
        <begin position="131"/>
        <end position="402"/>
    </location>
</feature>
<dbReference type="AlphaFoldDB" id="A0A1H0XQG1"/>
<evidence type="ECO:0000256" key="1">
    <source>
        <dbReference type="ARBA" id="ARBA00004328"/>
    </source>
</evidence>
<dbReference type="EMBL" id="FNKB01000001">
    <property type="protein sequence ID" value="SDQ05172.1"/>
    <property type="molecule type" value="Genomic_DNA"/>
</dbReference>
<evidence type="ECO:0000256" key="2">
    <source>
        <dbReference type="SAM" id="Coils"/>
    </source>
</evidence>
<proteinExistence type="predicted"/>
<reference evidence="4 5" key="1">
    <citation type="submission" date="2016-10" db="EMBL/GenBank/DDBJ databases">
        <authorList>
            <person name="de Groot N.N."/>
        </authorList>
    </citation>
    <scope>NUCLEOTIDE SEQUENCE [LARGE SCALE GENOMIC DNA]</scope>
    <source>
        <strain evidence="4 5">DSM 22788</strain>
    </source>
</reference>
<evidence type="ECO:0000313" key="4">
    <source>
        <dbReference type="EMBL" id="SDQ05172.1"/>
    </source>
</evidence>
<dbReference type="STRING" id="1079994.SAMN04488565_0053"/>
<dbReference type="InterPro" id="IPR054612">
    <property type="entry name" value="Phage_capsid-like_C"/>
</dbReference>
<protein>
    <submittedName>
        <fullName evidence="4">Phage major capsid protein, HK97 family</fullName>
    </submittedName>
</protein>
<name>A0A1H0XQG1_9MICO</name>
<organism evidence="4 5">
    <name type="scientific">Leucobacter chromiiresistens</name>
    <dbReference type="NCBI Taxonomy" id="1079994"/>
    <lineage>
        <taxon>Bacteria</taxon>
        <taxon>Bacillati</taxon>
        <taxon>Actinomycetota</taxon>
        <taxon>Actinomycetes</taxon>
        <taxon>Micrococcales</taxon>
        <taxon>Microbacteriaceae</taxon>
        <taxon>Leucobacter</taxon>
    </lineage>
</organism>
<dbReference type="SUPFAM" id="SSF56563">
    <property type="entry name" value="Major capsid protein gp5"/>
    <property type="match status" value="1"/>
</dbReference>
<dbReference type="InterPro" id="IPR024455">
    <property type="entry name" value="Phage_capsid"/>
</dbReference>
<feature type="coiled-coil region" evidence="2">
    <location>
        <begin position="11"/>
        <end position="56"/>
    </location>
</feature>
<dbReference type="Pfam" id="PF05065">
    <property type="entry name" value="Phage_capsid"/>
    <property type="match status" value="1"/>
</dbReference>
<evidence type="ECO:0000313" key="5">
    <source>
        <dbReference type="Proteomes" id="UP000182690"/>
    </source>
</evidence>
<gene>
    <name evidence="4" type="ORF">SAMN04488565_0053</name>
</gene>
<comment type="subcellular location">
    <subcellularLocation>
        <location evidence="1">Virion</location>
    </subcellularLocation>
</comment>
<dbReference type="OrthoDB" id="8444243at2"/>
<accession>A0A1H0XQG1</accession>
<dbReference type="RefSeq" id="WP_010156209.1">
    <property type="nucleotide sequence ID" value="NZ_FNKB01000001.1"/>
</dbReference>
<evidence type="ECO:0000259" key="3">
    <source>
        <dbReference type="Pfam" id="PF05065"/>
    </source>
</evidence>
<dbReference type="eggNOG" id="COG4653">
    <property type="taxonomic scope" value="Bacteria"/>
</dbReference>
<dbReference type="Gene3D" id="3.30.2400.10">
    <property type="entry name" value="Major capsid protein gp5"/>
    <property type="match status" value="1"/>
</dbReference>